<feature type="region of interest" description="Disordered" evidence="3">
    <location>
        <begin position="92"/>
        <end position="116"/>
    </location>
</feature>
<feature type="compositionally biased region" description="Pro residues" evidence="3">
    <location>
        <begin position="103"/>
        <end position="113"/>
    </location>
</feature>
<dbReference type="PANTHER" id="PTHR10971">
    <property type="entry name" value="MRNA EXPORT FACTOR AND BUB3"/>
    <property type="match status" value="1"/>
</dbReference>
<sequence length="451" mass="46367">MLSSSESSWYLSAFSRALSPAKSICPSVPVDTPFPDSWLQSSENISCCVLSPVPIGFKSQVSLSYLSCNSLASRMGTGGEVGENLGKSQRAACSSSVTMSTTPPEPTSLPSPPTDGITGLSYLPSSSLLASSSWDGGLRIHDTSKKEHLTTHAMESGPLLSLSACPAAGGSTGGAVYAGAIDGSVRRYDVETSAASTVGMHSADVSEANRLLSGEVKVAASCVGAVDANLVASAGWDGKFHVWDARLSGGKRNAAAASIDLPGKAFSMDVTGDGTRAVVATSGRRNVFVDIRAGSVSDKENGGDAAEVILDRESSLKYQTRVVRFFPDARAIAVGSIEGRVAIEFLDDIGIKSGEFSSLCFLLGQTSRRVPADFTDLLPVETEIAIIISKQARRSTPSNATGSTTPSTPSTPSPSTRSSGPLPPAGPTGPSSPGTARTRRSSVGSPSAPRA</sequence>
<keyword evidence="2" id="KW-0677">Repeat</keyword>
<feature type="compositionally biased region" description="Low complexity" evidence="3">
    <location>
        <begin position="395"/>
        <end position="420"/>
    </location>
</feature>
<evidence type="ECO:0000313" key="5">
    <source>
        <dbReference type="Proteomes" id="UP000266841"/>
    </source>
</evidence>
<evidence type="ECO:0000256" key="2">
    <source>
        <dbReference type="ARBA" id="ARBA00022737"/>
    </source>
</evidence>
<dbReference type="InterPro" id="IPR036322">
    <property type="entry name" value="WD40_repeat_dom_sf"/>
</dbReference>
<keyword evidence="1" id="KW-0853">WD repeat</keyword>
<name>K0SIY3_THAOC</name>
<gene>
    <name evidence="4" type="ORF">THAOC_13888</name>
</gene>
<feature type="region of interest" description="Disordered" evidence="3">
    <location>
        <begin position="391"/>
        <end position="451"/>
    </location>
</feature>
<proteinExistence type="predicted"/>
<dbReference type="InterPro" id="IPR001680">
    <property type="entry name" value="WD40_rpt"/>
</dbReference>
<dbReference type="EMBL" id="AGNL01016082">
    <property type="protein sequence ID" value="EJK65270.1"/>
    <property type="molecule type" value="Genomic_DNA"/>
</dbReference>
<dbReference type="eggNOG" id="KOG1036">
    <property type="taxonomic scope" value="Eukaryota"/>
</dbReference>
<protein>
    <submittedName>
        <fullName evidence="4">Uncharacterized protein</fullName>
    </submittedName>
</protein>
<keyword evidence="5" id="KW-1185">Reference proteome</keyword>
<accession>K0SIY3</accession>
<dbReference type="Pfam" id="PF00400">
    <property type="entry name" value="WD40"/>
    <property type="match status" value="2"/>
</dbReference>
<evidence type="ECO:0000256" key="1">
    <source>
        <dbReference type="ARBA" id="ARBA00022574"/>
    </source>
</evidence>
<dbReference type="Gene3D" id="2.130.10.10">
    <property type="entry name" value="YVTN repeat-like/Quinoprotein amine dehydrogenase"/>
    <property type="match status" value="1"/>
</dbReference>
<dbReference type="Proteomes" id="UP000266841">
    <property type="component" value="Unassembled WGS sequence"/>
</dbReference>
<reference evidence="4 5" key="1">
    <citation type="journal article" date="2012" name="Genome Biol.">
        <title>Genome and low-iron response of an oceanic diatom adapted to chronic iron limitation.</title>
        <authorList>
            <person name="Lommer M."/>
            <person name="Specht M."/>
            <person name="Roy A.S."/>
            <person name="Kraemer L."/>
            <person name="Andreson R."/>
            <person name="Gutowska M.A."/>
            <person name="Wolf J."/>
            <person name="Bergner S.V."/>
            <person name="Schilhabel M.B."/>
            <person name="Klostermeier U.C."/>
            <person name="Beiko R.G."/>
            <person name="Rosenstiel P."/>
            <person name="Hippler M."/>
            <person name="Laroche J."/>
        </authorList>
    </citation>
    <scope>NUCLEOTIDE SEQUENCE [LARGE SCALE GENOMIC DNA]</scope>
    <source>
        <strain evidence="4 5">CCMP1005</strain>
    </source>
</reference>
<dbReference type="InterPro" id="IPR015943">
    <property type="entry name" value="WD40/YVTN_repeat-like_dom_sf"/>
</dbReference>
<organism evidence="4 5">
    <name type="scientific">Thalassiosira oceanica</name>
    <name type="common">Marine diatom</name>
    <dbReference type="NCBI Taxonomy" id="159749"/>
    <lineage>
        <taxon>Eukaryota</taxon>
        <taxon>Sar</taxon>
        <taxon>Stramenopiles</taxon>
        <taxon>Ochrophyta</taxon>
        <taxon>Bacillariophyta</taxon>
        <taxon>Coscinodiscophyceae</taxon>
        <taxon>Thalassiosirophycidae</taxon>
        <taxon>Thalassiosirales</taxon>
        <taxon>Thalassiosiraceae</taxon>
        <taxon>Thalassiosira</taxon>
    </lineage>
</organism>
<dbReference type="OrthoDB" id="256303at2759"/>
<dbReference type="AlphaFoldDB" id="K0SIY3"/>
<dbReference type="SUPFAM" id="SSF50978">
    <property type="entry name" value="WD40 repeat-like"/>
    <property type="match status" value="1"/>
</dbReference>
<comment type="caution">
    <text evidence="4">The sequence shown here is derived from an EMBL/GenBank/DDBJ whole genome shotgun (WGS) entry which is preliminary data.</text>
</comment>
<dbReference type="SMART" id="SM00320">
    <property type="entry name" value="WD40"/>
    <property type="match status" value="3"/>
</dbReference>
<evidence type="ECO:0000313" key="4">
    <source>
        <dbReference type="EMBL" id="EJK65270.1"/>
    </source>
</evidence>
<evidence type="ECO:0000256" key="3">
    <source>
        <dbReference type="SAM" id="MobiDB-lite"/>
    </source>
</evidence>